<proteinExistence type="predicted"/>
<gene>
    <name evidence="1" type="ORF">L1987_39790</name>
</gene>
<evidence type="ECO:0000313" key="1">
    <source>
        <dbReference type="EMBL" id="KAI3797099.1"/>
    </source>
</evidence>
<reference evidence="2" key="1">
    <citation type="journal article" date="2022" name="Mol. Ecol. Resour.">
        <title>The genomes of chicory, endive, great burdock and yacon provide insights into Asteraceae palaeo-polyploidization history and plant inulin production.</title>
        <authorList>
            <person name="Fan W."/>
            <person name="Wang S."/>
            <person name="Wang H."/>
            <person name="Wang A."/>
            <person name="Jiang F."/>
            <person name="Liu H."/>
            <person name="Zhao H."/>
            <person name="Xu D."/>
            <person name="Zhang Y."/>
        </authorList>
    </citation>
    <scope>NUCLEOTIDE SEQUENCE [LARGE SCALE GENOMIC DNA]</scope>
    <source>
        <strain evidence="2">cv. Yunnan</strain>
    </source>
</reference>
<accession>A0ACB9HMR8</accession>
<reference evidence="1 2" key="2">
    <citation type="journal article" date="2022" name="Mol. Ecol. Resour.">
        <title>The genomes of chicory, endive, great burdock and yacon provide insights into Asteraceae paleo-polyploidization history and plant inulin production.</title>
        <authorList>
            <person name="Fan W."/>
            <person name="Wang S."/>
            <person name="Wang H."/>
            <person name="Wang A."/>
            <person name="Jiang F."/>
            <person name="Liu H."/>
            <person name="Zhao H."/>
            <person name="Xu D."/>
            <person name="Zhang Y."/>
        </authorList>
    </citation>
    <scope>NUCLEOTIDE SEQUENCE [LARGE SCALE GENOMIC DNA]</scope>
    <source>
        <strain evidence="2">cv. Yunnan</strain>
        <tissue evidence="1">Leaves</tissue>
    </source>
</reference>
<name>A0ACB9HMR8_9ASTR</name>
<comment type="caution">
    <text evidence="1">The sequence shown here is derived from an EMBL/GenBank/DDBJ whole genome shotgun (WGS) entry which is preliminary data.</text>
</comment>
<sequence length="69" mass="7262">MRPTEGSEGPDTTRGVAVHGCGTTSASGDGRRLGGRPKAVVAERQADGGCARICHEEWTCEDGTMLYPR</sequence>
<evidence type="ECO:0000313" key="2">
    <source>
        <dbReference type="Proteomes" id="UP001056120"/>
    </source>
</evidence>
<dbReference type="EMBL" id="CM042029">
    <property type="protein sequence ID" value="KAI3797099.1"/>
    <property type="molecule type" value="Genomic_DNA"/>
</dbReference>
<organism evidence="1 2">
    <name type="scientific">Smallanthus sonchifolius</name>
    <dbReference type="NCBI Taxonomy" id="185202"/>
    <lineage>
        <taxon>Eukaryota</taxon>
        <taxon>Viridiplantae</taxon>
        <taxon>Streptophyta</taxon>
        <taxon>Embryophyta</taxon>
        <taxon>Tracheophyta</taxon>
        <taxon>Spermatophyta</taxon>
        <taxon>Magnoliopsida</taxon>
        <taxon>eudicotyledons</taxon>
        <taxon>Gunneridae</taxon>
        <taxon>Pentapetalae</taxon>
        <taxon>asterids</taxon>
        <taxon>campanulids</taxon>
        <taxon>Asterales</taxon>
        <taxon>Asteraceae</taxon>
        <taxon>Asteroideae</taxon>
        <taxon>Heliantheae alliance</taxon>
        <taxon>Millerieae</taxon>
        <taxon>Smallanthus</taxon>
    </lineage>
</organism>
<protein>
    <submittedName>
        <fullName evidence="1">Uncharacterized protein</fullName>
    </submittedName>
</protein>
<dbReference type="Proteomes" id="UP001056120">
    <property type="component" value="Linkage Group LG12"/>
</dbReference>
<keyword evidence="2" id="KW-1185">Reference proteome</keyword>